<comment type="similarity">
    <text evidence="2">Belongs to the organic radical-activating enzymes family.</text>
</comment>
<dbReference type="EMBL" id="LGYO01000016">
    <property type="protein sequence ID" value="KNZ42282.1"/>
    <property type="molecule type" value="Genomic_DNA"/>
</dbReference>
<dbReference type="Gene3D" id="3.30.70.20">
    <property type="match status" value="1"/>
</dbReference>
<evidence type="ECO:0000256" key="8">
    <source>
        <dbReference type="ARBA" id="ARBA00023014"/>
    </source>
</evidence>
<proteinExistence type="inferred from homology"/>
<comment type="caution">
    <text evidence="12">The sequence shown here is derived from an EMBL/GenBank/DDBJ whole genome shotgun (WGS) entry which is preliminary data.</text>
</comment>
<evidence type="ECO:0000259" key="10">
    <source>
        <dbReference type="PROSITE" id="PS51379"/>
    </source>
</evidence>
<dbReference type="OrthoDB" id="9782387at2"/>
<reference evidence="13" key="1">
    <citation type="submission" date="2015-07" db="EMBL/GenBank/DDBJ databases">
        <title>Draft genome sequence of Acetobacterium bakii DSM 8293, a potential psychrophilic chemical producer through syngas fermentation.</title>
        <authorList>
            <person name="Song Y."/>
            <person name="Hwang S."/>
            <person name="Cho B.-K."/>
        </authorList>
    </citation>
    <scope>NUCLEOTIDE SEQUENCE [LARGE SCALE GENOMIC DNA]</scope>
    <source>
        <strain evidence="13">DSM 8239</strain>
    </source>
</reference>
<keyword evidence="5" id="KW-0479">Metal-binding</keyword>
<dbReference type="GO" id="GO:0016491">
    <property type="term" value="F:oxidoreductase activity"/>
    <property type="evidence" value="ECO:0007669"/>
    <property type="project" value="UniProtKB-KW"/>
</dbReference>
<evidence type="ECO:0000256" key="4">
    <source>
        <dbReference type="ARBA" id="ARBA00022691"/>
    </source>
</evidence>
<keyword evidence="4" id="KW-0949">S-adenosyl-L-methionine</keyword>
<keyword evidence="8" id="KW-0411">Iron-sulfur</keyword>
<evidence type="ECO:0000259" key="11">
    <source>
        <dbReference type="PROSITE" id="PS51918"/>
    </source>
</evidence>
<dbReference type="InterPro" id="IPR001989">
    <property type="entry name" value="Radical_activat_CS"/>
</dbReference>
<dbReference type="PROSITE" id="PS51379">
    <property type="entry name" value="4FE4S_FER_2"/>
    <property type="match status" value="2"/>
</dbReference>
<dbReference type="PROSITE" id="PS51918">
    <property type="entry name" value="RADICAL_SAM"/>
    <property type="match status" value="1"/>
</dbReference>
<dbReference type="NCBIfam" id="TIGR02494">
    <property type="entry name" value="PFLE_PFLC"/>
    <property type="match status" value="1"/>
</dbReference>
<dbReference type="Gene3D" id="3.20.20.70">
    <property type="entry name" value="Aldolase class I"/>
    <property type="match status" value="1"/>
</dbReference>
<evidence type="ECO:0000256" key="3">
    <source>
        <dbReference type="ARBA" id="ARBA00022485"/>
    </source>
</evidence>
<dbReference type="Pfam" id="PF04055">
    <property type="entry name" value="Radical_SAM"/>
    <property type="match status" value="1"/>
</dbReference>
<dbReference type="PROSITE" id="PS01087">
    <property type="entry name" value="RADICAL_ACTIVATING"/>
    <property type="match status" value="1"/>
</dbReference>
<name>A0A0L6U1Q7_9FIRM</name>
<dbReference type="PATRIC" id="fig|52689.4.peg.537"/>
<dbReference type="SUPFAM" id="SSF102114">
    <property type="entry name" value="Radical SAM enzymes"/>
    <property type="match status" value="1"/>
</dbReference>
<dbReference type="Pfam" id="PF13353">
    <property type="entry name" value="Fer4_12"/>
    <property type="match status" value="1"/>
</dbReference>
<evidence type="ECO:0000313" key="13">
    <source>
        <dbReference type="Proteomes" id="UP000036873"/>
    </source>
</evidence>
<dbReference type="InterPro" id="IPR040074">
    <property type="entry name" value="BssD/PflA/YjjW"/>
</dbReference>
<evidence type="ECO:0000256" key="1">
    <source>
        <dbReference type="ARBA" id="ARBA00001966"/>
    </source>
</evidence>
<evidence type="ECO:0000256" key="9">
    <source>
        <dbReference type="ARBA" id="ARBA00047365"/>
    </source>
</evidence>
<dbReference type="PANTHER" id="PTHR30352">
    <property type="entry name" value="PYRUVATE FORMATE-LYASE-ACTIVATING ENZYME"/>
    <property type="match status" value="1"/>
</dbReference>
<dbReference type="AlphaFoldDB" id="A0A0L6U1Q7"/>
<dbReference type="GO" id="GO:0051539">
    <property type="term" value="F:4 iron, 4 sulfur cluster binding"/>
    <property type="evidence" value="ECO:0007669"/>
    <property type="project" value="UniProtKB-KW"/>
</dbReference>
<dbReference type="PROSITE" id="PS00198">
    <property type="entry name" value="4FE4S_FER_1"/>
    <property type="match status" value="1"/>
</dbReference>
<dbReference type="SFLD" id="SFLDG01118">
    <property type="entry name" value="activating_enzymes__group_2"/>
    <property type="match status" value="1"/>
</dbReference>
<gene>
    <name evidence="12" type="ORF">AKG39_07135</name>
</gene>
<comment type="cofactor">
    <cofactor evidence="1">
        <name>[4Fe-4S] cluster</name>
        <dbReference type="ChEBI" id="CHEBI:49883"/>
    </cofactor>
</comment>
<dbReference type="Proteomes" id="UP000036873">
    <property type="component" value="Unassembled WGS sequence"/>
</dbReference>
<dbReference type="InterPro" id="IPR013785">
    <property type="entry name" value="Aldolase_TIM"/>
</dbReference>
<keyword evidence="6" id="KW-0560">Oxidoreductase</keyword>
<evidence type="ECO:0000256" key="5">
    <source>
        <dbReference type="ARBA" id="ARBA00022723"/>
    </source>
</evidence>
<dbReference type="SUPFAM" id="SSF54862">
    <property type="entry name" value="4Fe-4S ferredoxins"/>
    <property type="match status" value="1"/>
</dbReference>
<feature type="domain" description="Radical SAM core" evidence="11">
    <location>
        <begin position="23"/>
        <end position="303"/>
    </location>
</feature>
<organism evidence="12 13">
    <name type="scientific">Acetobacterium bakii</name>
    <dbReference type="NCBI Taxonomy" id="52689"/>
    <lineage>
        <taxon>Bacteria</taxon>
        <taxon>Bacillati</taxon>
        <taxon>Bacillota</taxon>
        <taxon>Clostridia</taxon>
        <taxon>Eubacteriales</taxon>
        <taxon>Eubacteriaceae</taxon>
        <taxon>Acetobacterium</taxon>
    </lineage>
</organism>
<dbReference type="Pfam" id="PF00037">
    <property type="entry name" value="Fer4"/>
    <property type="match status" value="1"/>
</dbReference>
<evidence type="ECO:0000256" key="2">
    <source>
        <dbReference type="ARBA" id="ARBA00009777"/>
    </source>
</evidence>
<dbReference type="PANTHER" id="PTHR30352:SF4">
    <property type="entry name" value="PYRUVATE FORMATE-LYASE 2-ACTIVATING ENZYME"/>
    <property type="match status" value="1"/>
</dbReference>
<accession>A0A0L6U1Q7</accession>
<dbReference type="SFLD" id="SFLDG01066">
    <property type="entry name" value="organic_radical-activating_enz"/>
    <property type="match status" value="1"/>
</dbReference>
<comment type="catalytic activity">
    <reaction evidence="9">
        <text>glycyl-[protein] + reduced [flavodoxin] + S-adenosyl-L-methionine = glycin-2-yl radical-[protein] + semiquinone [flavodoxin] + 5'-deoxyadenosine + L-methionine + H(+)</text>
        <dbReference type="Rhea" id="RHEA:61976"/>
        <dbReference type="Rhea" id="RHEA-COMP:10622"/>
        <dbReference type="Rhea" id="RHEA-COMP:14480"/>
        <dbReference type="Rhea" id="RHEA-COMP:15993"/>
        <dbReference type="Rhea" id="RHEA-COMP:15994"/>
        <dbReference type="ChEBI" id="CHEBI:15378"/>
        <dbReference type="ChEBI" id="CHEBI:17319"/>
        <dbReference type="ChEBI" id="CHEBI:29947"/>
        <dbReference type="ChEBI" id="CHEBI:32722"/>
        <dbReference type="ChEBI" id="CHEBI:57618"/>
        <dbReference type="ChEBI" id="CHEBI:57844"/>
        <dbReference type="ChEBI" id="CHEBI:59789"/>
        <dbReference type="ChEBI" id="CHEBI:140311"/>
    </reaction>
</comment>
<dbReference type="InterPro" id="IPR058240">
    <property type="entry name" value="rSAM_sf"/>
</dbReference>
<dbReference type="InterPro" id="IPR012839">
    <property type="entry name" value="Organic_radical_activase"/>
</dbReference>
<dbReference type="STRING" id="52689.AKG39_07135"/>
<dbReference type="PIRSF" id="PIRSF000371">
    <property type="entry name" value="PFL_act_enz"/>
    <property type="match status" value="1"/>
</dbReference>
<dbReference type="RefSeq" id="WP_050739694.1">
    <property type="nucleotide sequence ID" value="NZ_LGYO01000016.1"/>
</dbReference>
<keyword evidence="7" id="KW-0408">Iron</keyword>
<evidence type="ECO:0000256" key="7">
    <source>
        <dbReference type="ARBA" id="ARBA00023004"/>
    </source>
</evidence>
<dbReference type="SFLD" id="SFLDS00029">
    <property type="entry name" value="Radical_SAM"/>
    <property type="match status" value="1"/>
</dbReference>
<dbReference type="InterPro" id="IPR017900">
    <property type="entry name" value="4Fe4S_Fe_S_CS"/>
</dbReference>
<sequence>MPSNILDSQAKGVIFDIQRFSVHDGPGIRTIVFLKGCPLKCDWCSNPESQQSQQELMFIGHNCIGCGKCLSVCPAGAIDMENPSRIIQEKCTHCGKCVEVCYAGALNMAGEEKTVEMVLSELKKDAIYYRNSGGGITFSGGEPFFQQEFFEQLLMGCKSNGWHTTIETTGFTTEKVLNKILPLVDLVFMDIKHMDDRKHELCTGISNKTVLKNAQIIAKSGVPMIIRIPVIPEVNDDLMNIQATADFVRSLASVKELQLMPYHRLGQNKYDYLGREYALNEIKPASKTSIDQLKEAVEAYGLKCSIGGS</sequence>
<keyword evidence="3" id="KW-0004">4Fe-4S</keyword>
<feature type="domain" description="4Fe-4S ferredoxin-type" evidence="10">
    <location>
        <begin position="85"/>
        <end position="111"/>
    </location>
</feature>
<evidence type="ECO:0000313" key="12">
    <source>
        <dbReference type="EMBL" id="KNZ42282.1"/>
    </source>
</evidence>
<feature type="domain" description="4Fe-4S ferredoxin-type" evidence="10">
    <location>
        <begin position="54"/>
        <end position="83"/>
    </location>
</feature>
<protein>
    <submittedName>
        <fullName evidence="12">Radical SAM protein</fullName>
    </submittedName>
</protein>
<dbReference type="GO" id="GO:0046872">
    <property type="term" value="F:metal ion binding"/>
    <property type="evidence" value="ECO:0007669"/>
    <property type="project" value="UniProtKB-KW"/>
</dbReference>
<dbReference type="InterPro" id="IPR034457">
    <property type="entry name" value="Organic_radical-activating"/>
</dbReference>
<keyword evidence="13" id="KW-1185">Reference proteome</keyword>
<evidence type="ECO:0000256" key="6">
    <source>
        <dbReference type="ARBA" id="ARBA00023002"/>
    </source>
</evidence>
<dbReference type="InterPro" id="IPR007197">
    <property type="entry name" value="rSAM"/>
</dbReference>
<dbReference type="InterPro" id="IPR017896">
    <property type="entry name" value="4Fe4S_Fe-S-bd"/>
</dbReference>